<reference evidence="4" key="2">
    <citation type="submission" date="2023-05" db="EMBL/GenBank/DDBJ databases">
        <authorList>
            <consortium name="Lawrence Berkeley National Laboratory"/>
            <person name="Steindorff A."/>
            <person name="Hensen N."/>
            <person name="Bonometti L."/>
            <person name="Westerberg I."/>
            <person name="Brannstrom I.O."/>
            <person name="Guillou S."/>
            <person name="Cros-Aarteil S."/>
            <person name="Calhoun S."/>
            <person name="Haridas S."/>
            <person name="Kuo A."/>
            <person name="Mondo S."/>
            <person name="Pangilinan J."/>
            <person name="Riley R."/>
            <person name="Labutti K."/>
            <person name="Andreopoulos B."/>
            <person name="Lipzen A."/>
            <person name="Chen C."/>
            <person name="Yanf M."/>
            <person name="Daum C."/>
            <person name="Ng V."/>
            <person name="Clum A."/>
            <person name="Ohm R."/>
            <person name="Martin F."/>
            <person name="Silar P."/>
            <person name="Natvig D."/>
            <person name="Lalanne C."/>
            <person name="Gautier V."/>
            <person name="Ament-Velasquez S.L."/>
            <person name="Kruys A."/>
            <person name="Hutchinson M.I."/>
            <person name="Powell A.J."/>
            <person name="Barry K."/>
            <person name="Miller A.N."/>
            <person name="Grigoriev I.V."/>
            <person name="Debuchy R."/>
            <person name="Gladieux P."/>
            <person name="Thoren M.H."/>
            <person name="Johannesson H."/>
        </authorList>
    </citation>
    <scope>NUCLEOTIDE SEQUENCE</scope>
    <source>
        <strain evidence="4">PSN293</strain>
    </source>
</reference>
<dbReference type="InterPro" id="IPR032675">
    <property type="entry name" value="LRR_dom_sf"/>
</dbReference>
<evidence type="ECO:0000313" key="5">
    <source>
        <dbReference type="Proteomes" id="UP001301769"/>
    </source>
</evidence>
<evidence type="ECO:0000256" key="2">
    <source>
        <dbReference type="ARBA" id="ARBA00022737"/>
    </source>
</evidence>
<protein>
    <submittedName>
        <fullName evidence="4">CCR4-NOT transcription complex subunit 6-like-B</fullName>
    </submittedName>
</protein>
<dbReference type="Proteomes" id="UP001301769">
    <property type="component" value="Unassembled WGS sequence"/>
</dbReference>
<keyword evidence="5" id="KW-1185">Reference proteome</keyword>
<dbReference type="AlphaFoldDB" id="A0AAN7BCR0"/>
<keyword evidence="1" id="KW-0433">Leucine-rich repeat</keyword>
<dbReference type="GO" id="GO:0005737">
    <property type="term" value="C:cytoplasm"/>
    <property type="evidence" value="ECO:0007669"/>
    <property type="project" value="TreeGrafter"/>
</dbReference>
<keyword evidence="2" id="KW-0677">Repeat</keyword>
<evidence type="ECO:0000256" key="1">
    <source>
        <dbReference type="ARBA" id="ARBA00022614"/>
    </source>
</evidence>
<dbReference type="SUPFAM" id="SSF52075">
    <property type="entry name" value="Outer arm dynein light chain 1"/>
    <property type="match status" value="1"/>
</dbReference>
<reference evidence="4" key="1">
    <citation type="journal article" date="2023" name="Mol. Phylogenet. Evol.">
        <title>Genome-scale phylogeny and comparative genomics of the fungal order Sordariales.</title>
        <authorList>
            <person name="Hensen N."/>
            <person name="Bonometti L."/>
            <person name="Westerberg I."/>
            <person name="Brannstrom I.O."/>
            <person name="Guillou S."/>
            <person name="Cros-Aarteil S."/>
            <person name="Calhoun S."/>
            <person name="Haridas S."/>
            <person name="Kuo A."/>
            <person name="Mondo S."/>
            <person name="Pangilinan J."/>
            <person name="Riley R."/>
            <person name="LaButti K."/>
            <person name="Andreopoulos B."/>
            <person name="Lipzen A."/>
            <person name="Chen C."/>
            <person name="Yan M."/>
            <person name="Daum C."/>
            <person name="Ng V."/>
            <person name="Clum A."/>
            <person name="Steindorff A."/>
            <person name="Ohm R.A."/>
            <person name="Martin F."/>
            <person name="Silar P."/>
            <person name="Natvig D.O."/>
            <person name="Lalanne C."/>
            <person name="Gautier V."/>
            <person name="Ament-Velasquez S.L."/>
            <person name="Kruys A."/>
            <person name="Hutchinson M.I."/>
            <person name="Powell A.J."/>
            <person name="Barry K."/>
            <person name="Miller A.N."/>
            <person name="Grigoriev I.V."/>
            <person name="Debuchy R."/>
            <person name="Gladieux P."/>
            <person name="Hiltunen Thoren M."/>
            <person name="Johannesson H."/>
        </authorList>
    </citation>
    <scope>NUCLEOTIDE SEQUENCE</scope>
    <source>
        <strain evidence="4">PSN293</strain>
    </source>
</reference>
<feature type="region of interest" description="Disordered" evidence="3">
    <location>
        <begin position="1"/>
        <end position="92"/>
    </location>
</feature>
<comment type="caution">
    <text evidence="4">The sequence shown here is derived from an EMBL/GenBank/DDBJ whole genome shotgun (WGS) entry which is preliminary data.</text>
</comment>
<feature type="compositionally biased region" description="Basic and acidic residues" evidence="3">
    <location>
        <begin position="378"/>
        <end position="387"/>
    </location>
</feature>
<dbReference type="InterPro" id="IPR050216">
    <property type="entry name" value="LRR_domain-containing"/>
</dbReference>
<dbReference type="SMART" id="SM00369">
    <property type="entry name" value="LRR_TYP"/>
    <property type="match status" value="2"/>
</dbReference>
<dbReference type="InterPro" id="IPR003591">
    <property type="entry name" value="Leu-rich_rpt_typical-subtyp"/>
</dbReference>
<feature type="region of interest" description="Disordered" evidence="3">
    <location>
        <begin position="376"/>
        <end position="395"/>
    </location>
</feature>
<evidence type="ECO:0000256" key="3">
    <source>
        <dbReference type="SAM" id="MobiDB-lite"/>
    </source>
</evidence>
<organism evidence="4 5">
    <name type="scientific">Rhypophila decipiens</name>
    <dbReference type="NCBI Taxonomy" id="261697"/>
    <lineage>
        <taxon>Eukaryota</taxon>
        <taxon>Fungi</taxon>
        <taxon>Dikarya</taxon>
        <taxon>Ascomycota</taxon>
        <taxon>Pezizomycotina</taxon>
        <taxon>Sordariomycetes</taxon>
        <taxon>Sordariomycetidae</taxon>
        <taxon>Sordariales</taxon>
        <taxon>Naviculisporaceae</taxon>
        <taxon>Rhypophila</taxon>
    </lineage>
</organism>
<gene>
    <name evidence="4" type="ORF">QBC37DRAFT_273633</name>
</gene>
<dbReference type="EMBL" id="MU858050">
    <property type="protein sequence ID" value="KAK4219024.1"/>
    <property type="molecule type" value="Genomic_DNA"/>
</dbReference>
<dbReference type="Gene3D" id="3.80.10.10">
    <property type="entry name" value="Ribonuclease Inhibitor"/>
    <property type="match status" value="1"/>
</dbReference>
<accession>A0AAN7BCR0</accession>
<dbReference type="PANTHER" id="PTHR48051:SF1">
    <property type="entry name" value="RAS SUPPRESSOR PROTEIN 1"/>
    <property type="match status" value="1"/>
</dbReference>
<proteinExistence type="predicted"/>
<evidence type="ECO:0000313" key="4">
    <source>
        <dbReference type="EMBL" id="KAK4219024.1"/>
    </source>
</evidence>
<sequence length="525" mass="59213">MAEEPSLPTLPPPLPRTEGRKRGRGADGPPSGLSSNSSDPAIFSSDDDPALDNYVHGRRKKRYVGTWYDQHPVSSDSADSALGEDMGPRLPKLPKRKFRRQADSGVYLGLEGSTDTDDGFELEPCAAKLPLPPRNPQPVVRKTISPEEEKLRGIVQHCVEEGTEAVDLADLGVESISDESLEPLQSLTLIPTVTEDVAFEHKDPRIMVFLSNNRLTKFPLGLINIENLTVLSLRANRLQVLPPCIASLKNLRTLNVAQNFLRYLPSELLELMKKGSNLQDLQLHPNPYYQPKERSYCEWGTAEYEQETFGSALESEIEGDWEGITTKLRSRTPVQYLDTAQNLRSSFSFSAAQSNTPSPPKELDQEDFWELAVPRESGNIDRQDRQTPVRSRRGPPSLLESAIRAAMSVSELEELPELYNDRIPHHLSRVMDKAIDITKEGGQRCSVCRRETWSPLTEWIEFRELRRTHVKRSLGGGRIESTIHITGNDDEVWVPFVRKGCSWRCIPHKSPSPSREQRERLLMIP</sequence>
<name>A0AAN7BCR0_9PEZI</name>
<dbReference type="PANTHER" id="PTHR48051">
    <property type="match status" value="1"/>
</dbReference>